<reference evidence="1" key="2">
    <citation type="journal article" date="2015" name="Data Brief">
        <title>Shoot transcriptome of the giant reed, Arundo donax.</title>
        <authorList>
            <person name="Barrero R.A."/>
            <person name="Guerrero F.D."/>
            <person name="Moolhuijzen P."/>
            <person name="Goolsby J.A."/>
            <person name="Tidwell J."/>
            <person name="Bellgard S.E."/>
            <person name="Bellgard M.I."/>
        </authorList>
    </citation>
    <scope>NUCLEOTIDE SEQUENCE</scope>
    <source>
        <tissue evidence="1">Shoot tissue taken approximately 20 cm above the soil surface</tissue>
    </source>
</reference>
<dbReference type="EMBL" id="GBRH01251520">
    <property type="protein sequence ID" value="JAD46375.1"/>
    <property type="molecule type" value="Transcribed_RNA"/>
</dbReference>
<protein>
    <submittedName>
        <fullName evidence="1">Uncharacterized protein</fullName>
    </submittedName>
</protein>
<sequence>MPSDGILLPATATTKATASTLPTNGRSGTPHALAAALQGFCSSSRTVCASLGSLLMPWIYLALICKFSRLCFSVLSNASFLRLAKKLENSAAFLSEVNNLTTYLIKI</sequence>
<name>A0A0A9ABK7_ARUDO</name>
<organism evidence="1">
    <name type="scientific">Arundo donax</name>
    <name type="common">Giant reed</name>
    <name type="synonym">Donax arundinaceus</name>
    <dbReference type="NCBI Taxonomy" id="35708"/>
    <lineage>
        <taxon>Eukaryota</taxon>
        <taxon>Viridiplantae</taxon>
        <taxon>Streptophyta</taxon>
        <taxon>Embryophyta</taxon>
        <taxon>Tracheophyta</taxon>
        <taxon>Spermatophyta</taxon>
        <taxon>Magnoliopsida</taxon>
        <taxon>Liliopsida</taxon>
        <taxon>Poales</taxon>
        <taxon>Poaceae</taxon>
        <taxon>PACMAD clade</taxon>
        <taxon>Arundinoideae</taxon>
        <taxon>Arundineae</taxon>
        <taxon>Arundo</taxon>
    </lineage>
</organism>
<evidence type="ECO:0000313" key="1">
    <source>
        <dbReference type="EMBL" id="JAD46375.1"/>
    </source>
</evidence>
<accession>A0A0A9ABK7</accession>
<proteinExistence type="predicted"/>
<dbReference type="AlphaFoldDB" id="A0A0A9ABK7"/>
<reference evidence="1" key="1">
    <citation type="submission" date="2014-09" db="EMBL/GenBank/DDBJ databases">
        <authorList>
            <person name="Magalhaes I.L.F."/>
            <person name="Oliveira U."/>
            <person name="Santos F.R."/>
            <person name="Vidigal T.H.D.A."/>
            <person name="Brescovit A.D."/>
            <person name="Santos A.J."/>
        </authorList>
    </citation>
    <scope>NUCLEOTIDE SEQUENCE</scope>
    <source>
        <tissue evidence="1">Shoot tissue taken approximately 20 cm above the soil surface</tissue>
    </source>
</reference>